<keyword evidence="1 7" id="KW-0853">WD repeat</keyword>
<dbReference type="SMART" id="SM00220">
    <property type="entry name" value="S_TKc"/>
    <property type="match status" value="1"/>
</dbReference>
<dbReference type="SUPFAM" id="SSF56112">
    <property type="entry name" value="Protein kinase-like (PK-like)"/>
    <property type="match status" value="1"/>
</dbReference>
<name>A0A518ESZ0_9BACT</name>
<dbReference type="InterPro" id="IPR011047">
    <property type="entry name" value="Quinoprotein_ADH-like_sf"/>
</dbReference>
<feature type="repeat" description="WD" evidence="7">
    <location>
        <begin position="1017"/>
        <end position="1058"/>
    </location>
</feature>
<dbReference type="PROSITE" id="PS00108">
    <property type="entry name" value="PROTEIN_KINASE_ST"/>
    <property type="match status" value="1"/>
</dbReference>
<dbReference type="InterPro" id="IPR015943">
    <property type="entry name" value="WD40/YVTN_repeat-like_dom_sf"/>
</dbReference>
<dbReference type="CDD" id="cd14014">
    <property type="entry name" value="STKc_PknB_like"/>
    <property type="match status" value="1"/>
</dbReference>
<evidence type="ECO:0000259" key="9">
    <source>
        <dbReference type="PROSITE" id="PS50011"/>
    </source>
</evidence>
<sequence>MLDRRLRSRAKEIFLDALEKPPERRGEFIARATAGDQELGGAVEQLLDGHSKADAIAGWFSGPPQPEDGLSVGEVLGNYELLAELDSGSDGRVFRARQEGLDREVALKVPGAGRFASAAEVTRFRREAEAVARLDHPGIVPVYDVDEVDGRHFFSMKLIEGGSLASRMAEFSLPEAAAGLVEKVARAVHHAHQRGILHRDIKPSNILLSHSSLPVVADFGIAAKLGARAETSRLAVAGTPAYMAPEQAMDLGEPTTATDVWGLGCVLFELLEGSPPFRGSSVTDSLRRAREESTPMMARAHSALFRGRAADLEAIVRKCLQKDPANRYASAGALAEDLGCWLSHHPVSVRIQSPIERLQSNWRRQPFAYTLAAALALLVLCIAILAPLVSIELRRRLDRAQFAEEVARTRLRSALLAQSKATRTSDSPGRRENALVNLAEAAAIAPSAALRDEAIRVLARPDLVVTAEFVFEPEADVALCVSGDGQFVVLANQNGPCRVVDLSSGETQSVFVAPHGRVRYARLSPDGGWMLARSQGEFIQDGPKISLVDLDTGQARRTWEEGGTSIRFAFDPTGRSIALLFEDSRLEVVSCETLQTVMELEVTSLSDIQFGPDGKTLYAATGEGRSLLGIDLLSGTTRRIVEDLSHPTSTIDIDPAGERIVVGYYAAEAQIFGLASGRLVSRCLGHAAEVATVEFLDAGRAATSAWDGMTRTWDTMTGQPLLEWPGQLLTGSDGTRGVLVTALGGRLTRHSISPSPLLVTLGGHEGKSPRGLACSADGTWVATGAVDGVRFWNVSAGTLLLHIADTREVSSMAASGNGAFLYMSNGAGVQRIDVRAALSGGSPECEQIIVGETGDLAVSWDGRRLAVVRPQERVEVYDIDRGLPRLLRTLEAPGRVAGLSLSPDGFRLVSGAWRGRGVRGWNTDTGEVLFDRLADCGQVRVVFDASGDRVLATTPGALQVWDQEGQPLFEERYSNRRSFRSAGHIAADAGRRWMAAVVDRDTIELRDARTFKIAARLWSDGVPLQSLLFVPGASLLVAGSTDGRAMVWDLQRMEVELAKLGLALESWPRRGRPLVQSR</sequence>
<keyword evidence="8" id="KW-0472">Membrane</keyword>
<keyword evidence="8" id="KW-0812">Transmembrane</keyword>
<evidence type="ECO:0000256" key="7">
    <source>
        <dbReference type="PROSITE-ProRule" id="PRU00221"/>
    </source>
</evidence>
<accession>A0A518ESZ0</accession>
<dbReference type="SUPFAM" id="SSF69322">
    <property type="entry name" value="Tricorn protease domain 2"/>
    <property type="match status" value="1"/>
</dbReference>
<keyword evidence="8" id="KW-1133">Transmembrane helix</keyword>
<feature type="domain" description="Protein kinase" evidence="9">
    <location>
        <begin position="79"/>
        <end position="348"/>
    </location>
</feature>
<keyword evidence="4" id="KW-0547">Nucleotide-binding</keyword>
<dbReference type="SUPFAM" id="SSF50998">
    <property type="entry name" value="Quinoprotein alcohol dehydrogenase-like"/>
    <property type="match status" value="1"/>
</dbReference>
<evidence type="ECO:0000256" key="2">
    <source>
        <dbReference type="ARBA" id="ARBA00022679"/>
    </source>
</evidence>
<dbReference type="PANTHER" id="PTHR43289:SF6">
    <property type="entry name" value="SERINE_THREONINE-PROTEIN KINASE NEKL-3"/>
    <property type="match status" value="1"/>
</dbReference>
<dbReference type="Pfam" id="PF00069">
    <property type="entry name" value="Pkinase"/>
    <property type="match status" value="1"/>
</dbReference>
<organism evidence="10 11">
    <name type="scientific">Saltatorellus ferox</name>
    <dbReference type="NCBI Taxonomy" id="2528018"/>
    <lineage>
        <taxon>Bacteria</taxon>
        <taxon>Pseudomonadati</taxon>
        <taxon>Planctomycetota</taxon>
        <taxon>Planctomycetia</taxon>
        <taxon>Planctomycetia incertae sedis</taxon>
        <taxon>Saltatorellus</taxon>
    </lineage>
</organism>
<gene>
    <name evidence="10" type="primary">prkC_10</name>
    <name evidence="10" type="ORF">Poly30_27120</name>
</gene>
<dbReference type="EC" id="2.7.11.1" evidence="10"/>
<keyword evidence="11" id="KW-1185">Reference proteome</keyword>
<dbReference type="Pfam" id="PF00400">
    <property type="entry name" value="WD40"/>
    <property type="match status" value="1"/>
</dbReference>
<dbReference type="PROSITE" id="PS50011">
    <property type="entry name" value="PROTEIN_KINASE_DOM"/>
    <property type="match status" value="1"/>
</dbReference>
<dbReference type="OrthoDB" id="500858at2"/>
<evidence type="ECO:0000256" key="3">
    <source>
        <dbReference type="ARBA" id="ARBA00022737"/>
    </source>
</evidence>
<dbReference type="InterPro" id="IPR011009">
    <property type="entry name" value="Kinase-like_dom_sf"/>
</dbReference>
<evidence type="ECO:0000256" key="6">
    <source>
        <dbReference type="ARBA" id="ARBA00022840"/>
    </source>
</evidence>
<feature type="transmembrane region" description="Helical" evidence="8">
    <location>
        <begin position="367"/>
        <end position="389"/>
    </location>
</feature>
<keyword evidence="2 10" id="KW-0808">Transferase</keyword>
<dbReference type="EMBL" id="CP036434">
    <property type="protein sequence ID" value="QDV07193.1"/>
    <property type="molecule type" value="Genomic_DNA"/>
</dbReference>
<proteinExistence type="predicted"/>
<dbReference type="AlphaFoldDB" id="A0A518ESZ0"/>
<dbReference type="PROSITE" id="PS50082">
    <property type="entry name" value="WD_REPEATS_2"/>
    <property type="match status" value="1"/>
</dbReference>
<keyword evidence="5 10" id="KW-0418">Kinase</keyword>
<dbReference type="InterPro" id="IPR000719">
    <property type="entry name" value="Prot_kinase_dom"/>
</dbReference>
<evidence type="ECO:0000256" key="4">
    <source>
        <dbReference type="ARBA" id="ARBA00022741"/>
    </source>
</evidence>
<dbReference type="RefSeq" id="WP_145198041.1">
    <property type="nucleotide sequence ID" value="NZ_CP036434.1"/>
</dbReference>
<dbReference type="PROSITE" id="PS00678">
    <property type="entry name" value="WD_REPEATS_1"/>
    <property type="match status" value="1"/>
</dbReference>
<evidence type="ECO:0000256" key="8">
    <source>
        <dbReference type="SAM" id="Phobius"/>
    </source>
</evidence>
<evidence type="ECO:0000313" key="10">
    <source>
        <dbReference type="EMBL" id="QDV07193.1"/>
    </source>
</evidence>
<evidence type="ECO:0000313" key="11">
    <source>
        <dbReference type="Proteomes" id="UP000320390"/>
    </source>
</evidence>
<dbReference type="InterPro" id="IPR001680">
    <property type="entry name" value="WD40_rpt"/>
</dbReference>
<evidence type="ECO:0000256" key="5">
    <source>
        <dbReference type="ARBA" id="ARBA00022777"/>
    </source>
</evidence>
<dbReference type="Gene3D" id="3.30.200.20">
    <property type="entry name" value="Phosphorylase Kinase, domain 1"/>
    <property type="match status" value="1"/>
</dbReference>
<dbReference type="SMART" id="SM00320">
    <property type="entry name" value="WD40"/>
    <property type="match status" value="5"/>
</dbReference>
<dbReference type="InterPro" id="IPR008271">
    <property type="entry name" value="Ser/Thr_kinase_AS"/>
</dbReference>
<reference evidence="10 11" key="1">
    <citation type="submission" date="2019-02" db="EMBL/GenBank/DDBJ databases">
        <title>Deep-cultivation of Planctomycetes and their phenomic and genomic characterization uncovers novel biology.</title>
        <authorList>
            <person name="Wiegand S."/>
            <person name="Jogler M."/>
            <person name="Boedeker C."/>
            <person name="Pinto D."/>
            <person name="Vollmers J."/>
            <person name="Rivas-Marin E."/>
            <person name="Kohn T."/>
            <person name="Peeters S.H."/>
            <person name="Heuer A."/>
            <person name="Rast P."/>
            <person name="Oberbeckmann S."/>
            <person name="Bunk B."/>
            <person name="Jeske O."/>
            <person name="Meyerdierks A."/>
            <person name="Storesund J.E."/>
            <person name="Kallscheuer N."/>
            <person name="Luecker S."/>
            <person name="Lage O.M."/>
            <person name="Pohl T."/>
            <person name="Merkel B.J."/>
            <person name="Hornburger P."/>
            <person name="Mueller R.-W."/>
            <person name="Bruemmer F."/>
            <person name="Labrenz M."/>
            <person name="Spormann A.M."/>
            <person name="Op den Camp H."/>
            <person name="Overmann J."/>
            <person name="Amann R."/>
            <person name="Jetten M.S.M."/>
            <person name="Mascher T."/>
            <person name="Medema M.H."/>
            <person name="Devos D.P."/>
            <person name="Kaster A.-K."/>
            <person name="Ovreas L."/>
            <person name="Rohde M."/>
            <person name="Galperin M.Y."/>
            <person name="Jogler C."/>
        </authorList>
    </citation>
    <scope>NUCLEOTIDE SEQUENCE [LARGE SCALE GENOMIC DNA]</scope>
    <source>
        <strain evidence="10 11">Poly30</strain>
    </source>
</reference>
<protein>
    <submittedName>
        <fullName evidence="10">Serine/threonine-protein kinase PrkC</fullName>
        <ecNumber evidence="10">2.7.11.1</ecNumber>
    </submittedName>
</protein>
<dbReference type="PANTHER" id="PTHR43289">
    <property type="entry name" value="MITOGEN-ACTIVATED PROTEIN KINASE KINASE KINASE 20-RELATED"/>
    <property type="match status" value="1"/>
</dbReference>
<dbReference type="Proteomes" id="UP000320390">
    <property type="component" value="Chromosome"/>
</dbReference>
<keyword evidence="3" id="KW-0677">Repeat</keyword>
<dbReference type="GO" id="GO:0004674">
    <property type="term" value="F:protein serine/threonine kinase activity"/>
    <property type="evidence" value="ECO:0007669"/>
    <property type="project" value="UniProtKB-EC"/>
</dbReference>
<keyword evidence="6" id="KW-0067">ATP-binding</keyword>
<dbReference type="Gene3D" id="2.130.10.10">
    <property type="entry name" value="YVTN repeat-like/Quinoprotein amine dehydrogenase"/>
    <property type="match status" value="3"/>
</dbReference>
<dbReference type="Gene3D" id="1.10.510.10">
    <property type="entry name" value="Transferase(Phosphotransferase) domain 1"/>
    <property type="match status" value="1"/>
</dbReference>
<dbReference type="GO" id="GO:0005524">
    <property type="term" value="F:ATP binding"/>
    <property type="evidence" value="ECO:0007669"/>
    <property type="project" value="UniProtKB-KW"/>
</dbReference>
<dbReference type="InterPro" id="IPR019775">
    <property type="entry name" value="WD40_repeat_CS"/>
</dbReference>
<evidence type="ECO:0000256" key="1">
    <source>
        <dbReference type="ARBA" id="ARBA00022574"/>
    </source>
</evidence>